<keyword evidence="3" id="KW-1185">Reference proteome</keyword>
<organism evidence="2 3">
    <name type="scientific">Isosphaera pallida (strain ATCC 43644 / DSM 9630 / IS1B)</name>
    <dbReference type="NCBI Taxonomy" id="575540"/>
    <lineage>
        <taxon>Bacteria</taxon>
        <taxon>Pseudomonadati</taxon>
        <taxon>Planctomycetota</taxon>
        <taxon>Planctomycetia</taxon>
        <taxon>Isosphaerales</taxon>
        <taxon>Isosphaeraceae</taxon>
        <taxon>Isosphaera</taxon>
    </lineage>
</organism>
<proteinExistence type="predicted"/>
<evidence type="ECO:0000256" key="1">
    <source>
        <dbReference type="SAM" id="MobiDB-lite"/>
    </source>
</evidence>
<reference key="1">
    <citation type="submission" date="2010-11" db="EMBL/GenBank/DDBJ databases">
        <title>The complete sequence of chromosome of Isophaera pallida ATCC 43644.</title>
        <authorList>
            <consortium name="US DOE Joint Genome Institute (JGI-PGF)"/>
            <person name="Lucas S."/>
            <person name="Copeland A."/>
            <person name="Lapidus A."/>
            <person name="Bruce D."/>
            <person name="Goodwin L."/>
            <person name="Pitluck S."/>
            <person name="Kyrpides N."/>
            <person name="Mavromatis K."/>
            <person name="Pagani I."/>
            <person name="Ivanova N."/>
            <person name="Saunders E."/>
            <person name="Brettin T."/>
            <person name="Detter J.C."/>
            <person name="Han C."/>
            <person name="Tapia R."/>
            <person name="Land M."/>
            <person name="Hauser L."/>
            <person name="Markowitz V."/>
            <person name="Cheng J.-F."/>
            <person name="Hugenholtz P."/>
            <person name="Woyke T."/>
            <person name="Wu D."/>
            <person name="Eisen J.A."/>
        </authorList>
    </citation>
    <scope>NUCLEOTIDE SEQUENCE</scope>
    <source>
        <strain>ATCC 43644</strain>
    </source>
</reference>
<dbReference type="EMBL" id="CP002353">
    <property type="protein sequence ID" value="ADV60645.1"/>
    <property type="molecule type" value="Genomic_DNA"/>
</dbReference>
<dbReference type="eggNOG" id="ENOG503169S">
    <property type="taxonomic scope" value="Bacteria"/>
</dbReference>
<dbReference type="Proteomes" id="UP000008631">
    <property type="component" value="Chromosome"/>
</dbReference>
<name>E8R4Q4_ISOPI</name>
<dbReference type="InParanoid" id="E8R4Q4"/>
<reference evidence="2 3" key="2">
    <citation type="journal article" date="2011" name="Stand. Genomic Sci.">
        <title>Complete genome sequence of Isosphaera pallida type strain (IS1B).</title>
        <authorList>
            <consortium name="US DOE Joint Genome Institute (JGI-PGF)"/>
            <person name="Goker M."/>
            <person name="Cleland D."/>
            <person name="Saunders E."/>
            <person name="Lapidus A."/>
            <person name="Nolan M."/>
            <person name="Lucas S."/>
            <person name="Hammon N."/>
            <person name="Deshpande S."/>
            <person name="Cheng J.F."/>
            <person name="Tapia R."/>
            <person name="Han C."/>
            <person name="Goodwin L."/>
            <person name="Pitluck S."/>
            <person name="Liolios K."/>
            <person name="Pagani I."/>
            <person name="Ivanova N."/>
            <person name="Mavromatis K."/>
            <person name="Pati A."/>
            <person name="Chen A."/>
            <person name="Palaniappan K."/>
            <person name="Land M."/>
            <person name="Hauser L."/>
            <person name="Chang Y.J."/>
            <person name="Jeffries C.D."/>
            <person name="Detter J.C."/>
            <person name="Beck B."/>
            <person name="Woyke T."/>
            <person name="Bristow J."/>
            <person name="Eisen J.A."/>
            <person name="Markowitz V."/>
            <person name="Hugenholtz P."/>
            <person name="Kyrpides N.C."/>
            <person name="Klenk H.P."/>
        </authorList>
    </citation>
    <scope>NUCLEOTIDE SEQUENCE [LARGE SCALE GENOMIC DNA]</scope>
    <source>
        <strain evidence="3">ATCC 43644 / DSM 9630 / IS1B</strain>
    </source>
</reference>
<sequence>MVKSSPQPATPESAAPSWRDDEASARFTPMNLSLGGGTQLRGRVLSRLVGFYQKLFRQLLDHFFPEGLLEQVDDRSFIRFDDVARGYGFCELDEDGVAMNLTVFRTSYRFYPGAPAPFLESERRLLQTIVHLIHARFQAIYDPTAQADSDFSRYALEDLVVAHALDPSRLNVIASALEVLRVSGLSTYENRRISTGALLLGTDYDPTAPQRIKPADAQPYTARLSSLKRFHRICDGINTVFVVDREGDLIWPVEIRRWADQAHGEDPLPDHLPCPKPYHAHAKATLHNGHLCVVLTPFQEIKVFHQGSMAFAYSDARWRLLDIPAKFAAWREAVEAKQTTDPPDLAARIFRAALNLSEGRSGALFVLLRDPDESLSRLVDVSDLIQHDEEDEEENETAMPIGRPPSQLAKRTLHHLVRDQTLSQLDGAVMESLARVDGAFVTDLRGRLHAFGAILKIPPDLPTGARAVEGARTAAALAASFHGPVLKVSEDGFLTMFLAGRRIWEI</sequence>
<evidence type="ECO:0000313" key="3">
    <source>
        <dbReference type="Proteomes" id="UP000008631"/>
    </source>
</evidence>
<protein>
    <recommendedName>
        <fullName evidence="4">DAC domain-containing protein</fullName>
    </recommendedName>
</protein>
<dbReference type="AlphaFoldDB" id="E8R4Q4"/>
<dbReference type="KEGG" id="ipa:Isop_0048"/>
<dbReference type="HOGENOM" id="CLU_577323_0_0_0"/>
<evidence type="ECO:0000313" key="2">
    <source>
        <dbReference type="EMBL" id="ADV60645.1"/>
    </source>
</evidence>
<gene>
    <name evidence="2" type="ordered locus">Isop_0048</name>
</gene>
<evidence type="ECO:0008006" key="4">
    <source>
        <dbReference type="Google" id="ProtNLM"/>
    </source>
</evidence>
<feature type="region of interest" description="Disordered" evidence="1">
    <location>
        <begin position="1"/>
        <end position="20"/>
    </location>
</feature>
<dbReference type="Gene3D" id="3.40.1700.10">
    <property type="entry name" value="DNA integrity scanning protein, DisA, N-terminal domain"/>
    <property type="match status" value="1"/>
</dbReference>
<accession>E8R4Q4</accession>
<dbReference type="InterPro" id="IPR036888">
    <property type="entry name" value="DNA_integrity_DisA_N_sf"/>
</dbReference>